<keyword evidence="2" id="KW-1185">Reference proteome</keyword>
<gene>
    <name evidence="1" type="ORF">PI95_034155</name>
</gene>
<dbReference type="RefSeq" id="WP_039753191.1">
    <property type="nucleotide sequence ID" value="NZ_JTCM02000187.1"/>
</dbReference>
<dbReference type="AlphaFoldDB" id="A0A846HNC7"/>
<sequence length="128" mass="14137">MQPNDIISAKAFLNALAKLNQPLPADIQKQLHAIALDLKIDPGNIGNLDVIAESYPTLDEAYQRELTKFKNEAGQRSKGLPPLPLPKESNQELVNSVIDTFSADDSVTAAKSKPNLLKRLWTFITRSK</sequence>
<evidence type="ECO:0000313" key="1">
    <source>
        <dbReference type="EMBL" id="NEU77380.1"/>
    </source>
</evidence>
<protein>
    <submittedName>
        <fullName evidence="1">Uncharacterized protein</fullName>
    </submittedName>
</protein>
<evidence type="ECO:0000313" key="2">
    <source>
        <dbReference type="Proteomes" id="UP000031549"/>
    </source>
</evidence>
<dbReference type="Proteomes" id="UP000031549">
    <property type="component" value="Unassembled WGS sequence"/>
</dbReference>
<reference evidence="1 2" key="1">
    <citation type="journal article" date="2015" name="Genome Announc.">
        <title>Draft Genome Sequence of Cyanobacterium Hassallia byssoidea Strain VB512170, Isolated from Monuments in India.</title>
        <authorList>
            <person name="Singh D."/>
            <person name="Chandrababunaidu M.M."/>
            <person name="Panda A."/>
            <person name="Sen D."/>
            <person name="Bhattacharyya S."/>
            <person name="Adhikary S.P."/>
            <person name="Tripathy S."/>
        </authorList>
    </citation>
    <scope>NUCLEOTIDE SEQUENCE [LARGE SCALE GENOMIC DNA]</scope>
    <source>
        <strain evidence="1 2">VB512170</strain>
    </source>
</reference>
<dbReference type="EMBL" id="JTCM02000187">
    <property type="protein sequence ID" value="NEU77380.1"/>
    <property type="molecule type" value="Genomic_DNA"/>
</dbReference>
<comment type="caution">
    <text evidence="1">The sequence shown here is derived from an EMBL/GenBank/DDBJ whole genome shotgun (WGS) entry which is preliminary data.</text>
</comment>
<proteinExistence type="predicted"/>
<accession>A0A846HNC7</accession>
<organism evidence="1 2">
    <name type="scientific">Hassallia byssoidea VB512170</name>
    <dbReference type="NCBI Taxonomy" id="1304833"/>
    <lineage>
        <taxon>Bacteria</taxon>
        <taxon>Bacillati</taxon>
        <taxon>Cyanobacteriota</taxon>
        <taxon>Cyanophyceae</taxon>
        <taxon>Nostocales</taxon>
        <taxon>Tolypothrichaceae</taxon>
        <taxon>Hassallia</taxon>
    </lineage>
</organism>
<name>A0A846HNC7_9CYAN</name>